<dbReference type="FunFam" id="1.10.260.100:FF:000002">
    <property type="entry name" value="Stress-induced-phosphoprotein 1 (Hsp70/Hsp90-organizing)"/>
    <property type="match status" value="1"/>
</dbReference>
<evidence type="ECO:0000256" key="5">
    <source>
        <dbReference type="ARBA" id="ARBA00022737"/>
    </source>
</evidence>
<dbReference type="InterPro" id="IPR041243">
    <property type="entry name" value="STI1/HOP_DP"/>
</dbReference>
<evidence type="ECO:0000259" key="14">
    <source>
        <dbReference type="SMART" id="SM00727"/>
    </source>
</evidence>
<dbReference type="GO" id="GO:0005829">
    <property type="term" value="C:cytosol"/>
    <property type="evidence" value="ECO:0007669"/>
    <property type="project" value="GOC"/>
</dbReference>
<keyword evidence="3" id="KW-0813">Transport</keyword>
<dbReference type="AlphaFoldDB" id="A0A9X6NIN3"/>
<evidence type="ECO:0000313" key="16">
    <source>
        <dbReference type="Proteomes" id="UP000192578"/>
    </source>
</evidence>
<dbReference type="GO" id="GO:0042147">
    <property type="term" value="P:retrograde transport, endosome to Golgi"/>
    <property type="evidence" value="ECO:0007669"/>
    <property type="project" value="InterPro"/>
</dbReference>
<keyword evidence="8" id="KW-0472">Membrane</keyword>
<protein>
    <recommendedName>
        <fullName evidence="10">Stress-induced-phosphoprotein 1</fullName>
    </recommendedName>
</protein>
<dbReference type="Gene3D" id="1.25.40.10">
    <property type="entry name" value="Tetratricopeptide repeat domain"/>
    <property type="match status" value="4"/>
</dbReference>
<dbReference type="InterPro" id="IPR005378">
    <property type="entry name" value="Vps35"/>
</dbReference>
<dbReference type="OrthoDB" id="2423701at2759"/>
<evidence type="ECO:0000256" key="3">
    <source>
        <dbReference type="ARBA" id="ARBA00022448"/>
    </source>
</evidence>
<reference evidence="16" key="1">
    <citation type="submission" date="2017-01" db="EMBL/GenBank/DDBJ databases">
        <title>Comparative genomics of anhydrobiosis in the tardigrade Hypsibius dujardini.</title>
        <authorList>
            <person name="Yoshida Y."/>
            <person name="Koutsovoulos G."/>
            <person name="Laetsch D."/>
            <person name="Stevens L."/>
            <person name="Kumar S."/>
            <person name="Horikawa D."/>
            <person name="Ishino K."/>
            <person name="Komine S."/>
            <person name="Tomita M."/>
            <person name="Blaxter M."/>
            <person name="Arakawa K."/>
        </authorList>
    </citation>
    <scope>NUCLEOTIDE SEQUENCE [LARGE SCALE GENOMIC DNA]</scope>
    <source>
        <strain evidence="16">Z151</strain>
    </source>
</reference>
<dbReference type="InterPro" id="IPR019734">
    <property type="entry name" value="TPR_rpt"/>
</dbReference>
<feature type="domain" description="STI1" evidence="14">
    <location>
        <begin position="420"/>
        <end position="459"/>
    </location>
</feature>
<feature type="repeat" description="TPR" evidence="12">
    <location>
        <begin position="343"/>
        <end position="376"/>
    </location>
</feature>
<evidence type="ECO:0000256" key="6">
    <source>
        <dbReference type="ARBA" id="ARBA00022803"/>
    </source>
</evidence>
<feature type="repeat" description="TPR" evidence="12">
    <location>
        <begin position="726"/>
        <end position="759"/>
    </location>
</feature>
<dbReference type="Pfam" id="PF13432">
    <property type="entry name" value="TPR_16"/>
    <property type="match status" value="1"/>
</dbReference>
<dbReference type="FunFam" id="1.25.40.10:FF:000027">
    <property type="entry name" value="stress-induced-phosphoprotein 1 isoform X1"/>
    <property type="match status" value="1"/>
</dbReference>
<dbReference type="PANTHER" id="PTHR22904">
    <property type="entry name" value="TPR REPEAT CONTAINING PROTEIN"/>
    <property type="match status" value="1"/>
</dbReference>
<organism evidence="15 16">
    <name type="scientific">Hypsibius exemplaris</name>
    <name type="common">Freshwater tardigrade</name>
    <dbReference type="NCBI Taxonomy" id="2072580"/>
    <lineage>
        <taxon>Eukaryota</taxon>
        <taxon>Metazoa</taxon>
        <taxon>Ecdysozoa</taxon>
        <taxon>Tardigrada</taxon>
        <taxon>Eutardigrada</taxon>
        <taxon>Parachela</taxon>
        <taxon>Hypsibioidea</taxon>
        <taxon>Hypsibiidae</taxon>
        <taxon>Hypsibius</taxon>
    </lineage>
</organism>
<name>A0A9X6NIN3_HYPEX</name>
<feature type="region of interest" description="Disordered" evidence="13">
    <location>
        <begin position="482"/>
        <end position="528"/>
    </location>
</feature>
<dbReference type="Pfam" id="PF17830">
    <property type="entry name" value="STI1-HOP_DP"/>
    <property type="match status" value="2"/>
</dbReference>
<evidence type="ECO:0000313" key="15">
    <source>
        <dbReference type="EMBL" id="OWA54542.1"/>
    </source>
</evidence>
<dbReference type="Pfam" id="PF00515">
    <property type="entry name" value="TPR_1"/>
    <property type="match status" value="1"/>
</dbReference>
<dbReference type="InterPro" id="IPR011990">
    <property type="entry name" value="TPR-like_helical_dom_sf"/>
</dbReference>
<dbReference type="InterPro" id="IPR006636">
    <property type="entry name" value="STI1_HS-bd"/>
</dbReference>
<feature type="compositionally biased region" description="Polar residues" evidence="13">
    <location>
        <begin position="502"/>
        <end position="520"/>
    </location>
</feature>
<dbReference type="PANTHER" id="PTHR22904:SF523">
    <property type="entry name" value="STRESS-INDUCED-PHOSPHOPROTEIN 1"/>
    <property type="match status" value="1"/>
</dbReference>
<sequence>METPGSAVSITGPRTTKDIVALEVALVNLALKCYPDRTDLVDQVLQNVDVIFQKQHVDEVPGDSAVCKELAKLLKIPLDHYQDILTVLQLPNYGKILAYLNFKPRKEISLYVAHNIVDHCTIISQQEQVEALLFCHQTISMLAKLELFEMSVRLFLQGALAVSRTPFENNEQVAYEYRTQSFYREAISNSIVEMICVLVVQLLTDEGDLAMQRGNLMKALKKYEKATKKSEKAGEAHWVLYAKLAYCRLRSGLLPASLSASESAIAADSQSATPDCEAYKAYLYKIDALKLMERLPEAVAVCETALERFVFKTELFRSEKTLLLIRDAESCQSMQERPRDMAEKGYSRKGAALAYLKRHEDAVQAYEEGLKHDPGNQQLKDGLAEVRAAAANTGGGRGGGAFPSGPVGGAGGGFPNPFAGPGLMEKLQNDPRTREFADQPDFQNIIRNLQANPSSLMAHLSDPRVSKALSVLLGLDLSTMGGGTGGMDDDDGEMEDADAPFSSFTSPKPHQSTVFSSSTAAPEKGDSKECLKDMTEEQKKAWYEKEVGNEAYKKKDFETALKHYDAAIELDPTNVKYQTKKAALVFDQGNYQVCIDLCHKIVDIGQASGADRQLINSTFVRLGSAHLKLGQTFLEKALSGFDGDQYEVEVTHDINHELAEEENKGNEFFKKGDYPTALKHYSETIKRNPSNGKLYSNRAAAYTKLLEFSLGIKDCDECLKLDPSFVKAHIRKASILLAMKQPSKAAHSFEKALQLDPDNQEAREGLAKVTLENQTNPEEARRRAMEDPEIQDILGDPEIQMILEQMQEDPRAIQDHLKNPEVANRIKKLIAAGLVWM</sequence>
<comment type="function">
    <text evidence="11">Acts as a co-chaperone for HSP90AA1. Mediates the association of the molecular chaperones HSPA8/HSC70 and HSP90.</text>
</comment>
<keyword evidence="5" id="KW-0677">Repeat</keyword>
<dbReference type="PROSITE" id="PS50005">
    <property type="entry name" value="TPR"/>
    <property type="match status" value="4"/>
</dbReference>
<feature type="repeat" description="TPR" evidence="12">
    <location>
        <begin position="541"/>
        <end position="574"/>
    </location>
</feature>
<dbReference type="SMART" id="SM00028">
    <property type="entry name" value="TPR"/>
    <property type="match status" value="8"/>
</dbReference>
<feature type="compositionally biased region" description="Gly residues" evidence="13">
    <location>
        <begin position="393"/>
        <end position="414"/>
    </location>
</feature>
<evidence type="ECO:0000256" key="12">
    <source>
        <dbReference type="PROSITE-ProRule" id="PRU00339"/>
    </source>
</evidence>
<dbReference type="InterPro" id="IPR042491">
    <property type="entry name" value="Vps35_C"/>
</dbReference>
<dbReference type="GO" id="GO:0030906">
    <property type="term" value="C:retromer, cargo-selective complex"/>
    <property type="evidence" value="ECO:0007669"/>
    <property type="project" value="InterPro"/>
</dbReference>
<dbReference type="GO" id="GO:0120293">
    <property type="term" value="C:dynein axonemal particle"/>
    <property type="evidence" value="ECO:0007669"/>
    <property type="project" value="UniProtKB-SubCell"/>
</dbReference>
<dbReference type="Pfam" id="PF03635">
    <property type="entry name" value="Vps35"/>
    <property type="match status" value="1"/>
</dbReference>
<evidence type="ECO:0000256" key="8">
    <source>
        <dbReference type="ARBA" id="ARBA00023136"/>
    </source>
</evidence>
<feature type="region of interest" description="Disordered" evidence="13">
    <location>
        <begin position="392"/>
        <end position="421"/>
    </location>
</feature>
<comment type="caution">
    <text evidence="15">The sequence shown here is derived from an EMBL/GenBank/DDBJ whole genome shotgun (WGS) entry which is preliminary data.</text>
</comment>
<dbReference type="Proteomes" id="UP000192578">
    <property type="component" value="Unassembled WGS sequence"/>
</dbReference>
<dbReference type="Gene3D" id="1.10.260.100">
    <property type="match status" value="2"/>
</dbReference>
<evidence type="ECO:0000256" key="4">
    <source>
        <dbReference type="ARBA" id="ARBA00022490"/>
    </source>
</evidence>
<comment type="similarity">
    <text evidence="2">Belongs to the VPS35 family.</text>
</comment>
<keyword evidence="4" id="KW-0963">Cytoplasm</keyword>
<dbReference type="SUPFAM" id="SSF48452">
    <property type="entry name" value="TPR-like"/>
    <property type="match status" value="3"/>
</dbReference>
<comment type="subcellular location">
    <subcellularLocation>
        <location evidence="9">Dynein axonemal particle</location>
    </subcellularLocation>
    <subcellularLocation>
        <location evidence="1">Membrane</location>
        <topology evidence="1">Peripheral membrane protein</topology>
    </subcellularLocation>
</comment>
<dbReference type="SMART" id="SM00727">
    <property type="entry name" value="STI1"/>
    <property type="match status" value="2"/>
</dbReference>
<feature type="compositionally biased region" description="Acidic residues" evidence="13">
    <location>
        <begin position="487"/>
        <end position="498"/>
    </location>
</feature>
<keyword evidence="6 12" id="KW-0802">TPR repeat</keyword>
<feature type="repeat" description="TPR" evidence="12">
    <location>
        <begin position="658"/>
        <end position="691"/>
    </location>
</feature>
<evidence type="ECO:0000256" key="7">
    <source>
        <dbReference type="ARBA" id="ARBA00022927"/>
    </source>
</evidence>
<dbReference type="Gene3D" id="1.25.40.660">
    <property type="entry name" value="Vacuolar protein sorting-associated protein 35, helical subcomplex Vps35-C"/>
    <property type="match status" value="1"/>
</dbReference>
<evidence type="ECO:0000256" key="11">
    <source>
        <dbReference type="ARBA" id="ARBA00045590"/>
    </source>
</evidence>
<dbReference type="GO" id="GO:0015031">
    <property type="term" value="P:protein transport"/>
    <property type="evidence" value="ECO:0007669"/>
    <property type="project" value="UniProtKB-KW"/>
</dbReference>
<dbReference type="GO" id="GO:0051879">
    <property type="term" value="F:Hsp90 protein binding"/>
    <property type="evidence" value="ECO:0007669"/>
    <property type="project" value="TreeGrafter"/>
</dbReference>
<accession>A0A9X6NIN3</accession>
<feature type="domain" description="STI1" evidence="14">
    <location>
        <begin position="787"/>
        <end position="826"/>
    </location>
</feature>
<keyword evidence="16" id="KW-1185">Reference proteome</keyword>
<dbReference type="EMBL" id="MTYJ01000420">
    <property type="protein sequence ID" value="OWA54542.1"/>
    <property type="molecule type" value="Genomic_DNA"/>
</dbReference>
<gene>
    <name evidence="15" type="ORF">BV898_18942</name>
</gene>
<evidence type="ECO:0000256" key="10">
    <source>
        <dbReference type="ARBA" id="ARBA00026193"/>
    </source>
</evidence>
<proteinExistence type="inferred from homology"/>
<dbReference type="FunFam" id="1.10.260.100:FF:000004">
    <property type="entry name" value="Putative stress-induced-phosphoprotein 1"/>
    <property type="match status" value="1"/>
</dbReference>
<evidence type="ECO:0000256" key="9">
    <source>
        <dbReference type="ARBA" id="ARBA00024190"/>
    </source>
</evidence>
<evidence type="ECO:0000256" key="2">
    <source>
        <dbReference type="ARBA" id="ARBA00006536"/>
    </source>
</evidence>
<keyword evidence="7" id="KW-0653">Protein transport</keyword>
<evidence type="ECO:0000256" key="1">
    <source>
        <dbReference type="ARBA" id="ARBA00004170"/>
    </source>
</evidence>
<evidence type="ECO:0000256" key="13">
    <source>
        <dbReference type="SAM" id="MobiDB-lite"/>
    </source>
</evidence>
<dbReference type="Pfam" id="PF13414">
    <property type="entry name" value="TPR_11"/>
    <property type="match status" value="2"/>
</dbReference>